<evidence type="ECO:0000313" key="2">
    <source>
        <dbReference type="Proteomes" id="UP001054945"/>
    </source>
</evidence>
<dbReference type="AlphaFoldDB" id="A0AAV4QBA7"/>
<name>A0AAV4QBA7_CAEEX</name>
<protein>
    <submittedName>
        <fullName evidence="1">Retrovirus-related Pol polyprotein from type-1 retrotransposable element R2</fullName>
    </submittedName>
</protein>
<dbReference type="EMBL" id="BPLR01005987">
    <property type="protein sequence ID" value="GIY06679.1"/>
    <property type="molecule type" value="Genomic_DNA"/>
</dbReference>
<sequence length="164" mass="19041">MGVQHFMVSNSWLKKPQNMKASTWIRCLQIRTDTFPTRAALLRGGRNWNVPLCRFPQETLIHLLSCCPALHGLIIRRHNRIVDLLASKSIEMSWRVRKEFRCRLESGVTRVPDLNLHDGRGRAIVVDVFEKAYEEKVRKYEVLRDYLQDEGLGETLSVVAPSRK</sequence>
<reference evidence="1 2" key="1">
    <citation type="submission" date="2021-06" db="EMBL/GenBank/DDBJ databases">
        <title>Caerostris extrusa draft genome.</title>
        <authorList>
            <person name="Kono N."/>
            <person name="Arakawa K."/>
        </authorList>
    </citation>
    <scope>NUCLEOTIDE SEQUENCE [LARGE SCALE GENOMIC DNA]</scope>
</reference>
<proteinExistence type="predicted"/>
<evidence type="ECO:0000313" key="1">
    <source>
        <dbReference type="EMBL" id="GIY06679.1"/>
    </source>
</evidence>
<keyword evidence="2" id="KW-1185">Reference proteome</keyword>
<dbReference type="Proteomes" id="UP001054945">
    <property type="component" value="Unassembled WGS sequence"/>
</dbReference>
<organism evidence="1 2">
    <name type="scientific">Caerostris extrusa</name>
    <name type="common">Bark spider</name>
    <name type="synonym">Caerostris bankana</name>
    <dbReference type="NCBI Taxonomy" id="172846"/>
    <lineage>
        <taxon>Eukaryota</taxon>
        <taxon>Metazoa</taxon>
        <taxon>Ecdysozoa</taxon>
        <taxon>Arthropoda</taxon>
        <taxon>Chelicerata</taxon>
        <taxon>Arachnida</taxon>
        <taxon>Araneae</taxon>
        <taxon>Araneomorphae</taxon>
        <taxon>Entelegynae</taxon>
        <taxon>Araneoidea</taxon>
        <taxon>Araneidae</taxon>
        <taxon>Caerostris</taxon>
    </lineage>
</organism>
<comment type="caution">
    <text evidence="1">The sequence shown here is derived from an EMBL/GenBank/DDBJ whole genome shotgun (WGS) entry which is preliminary data.</text>
</comment>
<gene>
    <name evidence="1" type="primary">PO21_46</name>
    <name evidence="1" type="ORF">CEXT_245261</name>
</gene>
<accession>A0AAV4QBA7</accession>